<keyword evidence="12" id="KW-1185">Reference proteome</keyword>
<feature type="domain" description="ABC transmembrane type-1" evidence="10">
    <location>
        <begin position="93"/>
        <end position="299"/>
    </location>
</feature>
<name>A0ABZ1IIU8_9PSEU</name>
<accession>A0ABZ1IIU8</accession>
<feature type="transmembrane region" description="Helical" evidence="8">
    <location>
        <begin position="515"/>
        <end position="538"/>
    </location>
</feature>
<feature type="transmembrane region" description="Helical" evidence="8">
    <location>
        <begin position="453"/>
        <end position="474"/>
    </location>
</feature>
<feature type="transmembrane region" description="Helical" evidence="8">
    <location>
        <begin position="328"/>
        <end position="351"/>
    </location>
</feature>
<evidence type="ECO:0000256" key="1">
    <source>
        <dbReference type="ARBA" id="ARBA00004429"/>
    </source>
</evidence>
<dbReference type="SUPFAM" id="SSF161098">
    <property type="entry name" value="MetI-like"/>
    <property type="match status" value="2"/>
</dbReference>
<dbReference type="Proteomes" id="UP001330812">
    <property type="component" value="Chromosome"/>
</dbReference>
<feature type="domain" description="ABC transmembrane type-1" evidence="10">
    <location>
        <begin position="387"/>
        <end position="579"/>
    </location>
</feature>
<organism evidence="11 12">
    <name type="scientific">Amycolatopsis rhabdoformis</name>
    <dbReference type="NCBI Taxonomy" id="1448059"/>
    <lineage>
        <taxon>Bacteria</taxon>
        <taxon>Bacillati</taxon>
        <taxon>Actinomycetota</taxon>
        <taxon>Actinomycetes</taxon>
        <taxon>Pseudonocardiales</taxon>
        <taxon>Pseudonocardiaceae</taxon>
        <taxon>Amycolatopsis</taxon>
    </lineage>
</organism>
<evidence type="ECO:0000256" key="8">
    <source>
        <dbReference type="RuleBase" id="RU363032"/>
    </source>
</evidence>
<feature type="transmembrane region" description="Helical" evidence="8">
    <location>
        <begin position="97"/>
        <end position="119"/>
    </location>
</feature>
<keyword evidence="5 8" id="KW-0812">Transmembrane</keyword>
<evidence type="ECO:0000256" key="7">
    <source>
        <dbReference type="ARBA" id="ARBA00023136"/>
    </source>
</evidence>
<dbReference type="RefSeq" id="WP_326836452.1">
    <property type="nucleotide sequence ID" value="NZ_CP142149.1"/>
</dbReference>
<evidence type="ECO:0000313" key="11">
    <source>
        <dbReference type="EMBL" id="WSE33653.1"/>
    </source>
</evidence>
<feature type="transmembrane region" description="Helical" evidence="8">
    <location>
        <begin position="278"/>
        <end position="298"/>
    </location>
</feature>
<reference evidence="11 12" key="1">
    <citation type="journal article" date="2015" name="Int. J. Syst. Evol. Microbiol.">
        <title>Amycolatopsis rhabdoformis sp. nov., an actinomycete isolated from a tropical forest soil.</title>
        <authorList>
            <person name="Souza W.R."/>
            <person name="Silva R.E."/>
            <person name="Goodfellow M."/>
            <person name="Busarakam K."/>
            <person name="Figueiro F.S."/>
            <person name="Ferreira D."/>
            <person name="Rodrigues-Filho E."/>
            <person name="Moraes L.A.B."/>
            <person name="Zucchi T.D."/>
        </authorList>
    </citation>
    <scope>NUCLEOTIDE SEQUENCE [LARGE SCALE GENOMIC DNA]</scope>
    <source>
        <strain evidence="11 12">NCIMB 14900</strain>
    </source>
</reference>
<feature type="transmembrane region" description="Helical" evidence="8">
    <location>
        <begin position="171"/>
        <end position="194"/>
    </location>
</feature>
<sequence length="594" mass="63572">MTLLDTRPGDPAPTEPGRAAEETPRRRSWRSLLQPRYLTLAVAAIAVAYLALVPVGTMIYASLQTSFLGTGASVWTLHNYVATFTSDGFGTLVLNSFLYAGLTAIVCTVIGFGLAWLVSRTNTPCKMFAQLAALVPLIVPGILNTVAWALLLSPERGPLNGVLRSLGLPIFNIFSIPGMVFVQSIHVAPVAFLMGTAAFSSMDSSLEEASLASGASPVRTFRVITLRMVRPAILSAALLMFIQTISTFEVPQLIGVPGHTYVFVSRIYSALQAFPADYGTVGVIGVFVLVIASIGLVLSQRLSRRSATQTITGKGFRSTVQDLGRWKWAGLAVFILFFVVAVVLPLAMLIWSSLLPGYEPPSLKALGDLGFGNYAQIFRQPALIESVRNSVITAVSSAVIVTALSAVVAYVTVKTKVIGRGLLDGLATVPIAVPSIVMGVGILYWYLAAPLPVHLYGTLIILIVAFVTISLPYAMRYLVPGMAQIKDELEEAATASGASWNQTFRRVFIPLLMPSLLAAFLYTMIVAFREISAAIFLYSSGSEVVSVSIYDLYSNGSYPVVAALGVVMVLFLTILVAGVRLLGRRFGIQGANQS</sequence>
<feature type="region of interest" description="Disordered" evidence="9">
    <location>
        <begin position="1"/>
        <end position="27"/>
    </location>
</feature>
<dbReference type="InterPro" id="IPR000515">
    <property type="entry name" value="MetI-like"/>
</dbReference>
<evidence type="ECO:0000256" key="6">
    <source>
        <dbReference type="ARBA" id="ARBA00022989"/>
    </source>
</evidence>
<dbReference type="PANTHER" id="PTHR43357">
    <property type="entry name" value="INNER MEMBRANE ABC TRANSPORTER PERMEASE PROTEIN YDCV"/>
    <property type="match status" value="1"/>
</dbReference>
<dbReference type="PROSITE" id="PS50928">
    <property type="entry name" value="ABC_TM1"/>
    <property type="match status" value="2"/>
</dbReference>
<dbReference type="PANTHER" id="PTHR43357:SF4">
    <property type="entry name" value="INNER MEMBRANE ABC TRANSPORTER PERMEASE PROTEIN YDCV"/>
    <property type="match status" value="1"/>
</dbReference>
<evidence type="ECO:0000256" key="2">
    <source>
        <dbReference type="ARBA" id="ARBA00022448"/>
    </source>
</evidence>
<comment type="subcellular location">
    <subcellularLocation>
        <location evidence="1">Cell inner membrane</location>
        <topology evidence="1">Multi-pass membrane protein</topology>
    </subcellularLocation>
    <subcellularLocation>
        <location evidence="8">Cell membrane</location>
        <topology evidence="8">Multi-pass membrane protein</topology>
    </subcellularLocation>
</comment>
<evidence type="ECO:0000256" key="3">
    <source>
        <dbReference type="ARBA" id="ARBA00022475"/>
    </source>
</evidence>
<dbReference type="Gene3D" id="1.10.3720.10">
    <property type="entry name" value="MetI-like"/>
    <property type="match status" value="2"/>
</dbReference>
<evidence type="ECO:0000256" key="4">
    <source>
        <dbReference type="ARBA" id="ARBA00022519"/>
    </source>
</evidence>
<evidence type="ECO:0000256" key="5">
    <source>
        <dbReference type="ARBA" id="ARBA00022692"/>
    </source>
</evidence>
<feature type="transmembrane region" description="Helical" evidence="8">
    <location>
        <begin position="558"/>
        <end position="579"/>
    </location>
</feature>
<keyword evidence="6 8" id="KW-1133">Transmembrane helix</keyword>
<feature type="transmembrane region" description="Helical" evidence="8">
    <location>
        <begin position="37"/>
        <end position="61"/>
    </location>
</feature>
<dbReference type="InterPro" id="IPR035906">
    <property type="entry name" value="MetI-like_sf"/>
</dbReference>
<feature type="transmembrane region" description="Helical" evidence="8">
    <location>
        <begin position="425"/>
        <end position="447"/>
    </location>
</feature>
<dbReference type="EMBL" id="CP142149">
    <property type="protein sequence ID" value="WSE33653.1"/>
    <property type="molecule type" value="Genomic_DNA"/>
</dbReference>
<protein>
    <submittedName>
        <fullName evidence="11">Iron ABC transporter permease</fullName>
    </submittedName>
</protein>
<feature type="transmembrane region" description="Helical" evidence="8">
    <location>
        <begin position="391"/>
        <end position="413"/>
    </location>
</feature>
<feature type="transmembrane region" description="Helical" evidence="8">
    <location>
        <begin position="131"/>
        <end position="151"/>
    </location>
</feature>
<evidence type="ECO:0000256" key="9">
    <source>
        <dbReference type="SAM" id="MobiDB-lite"/>
    </source>
</evidence>
<gene>
    <name evidence="11" type="ORF">VSH64_16330</name>
</gene>
<keyword evidence="3" id="KW-1003">Cell membrane</keyword>
<dbReference type="CDD" id="cd06261">
    <property type="entry name" value="TM_PBP2"/>
    <property type="match status" value="2"/>
</dbReference>
<evidence type="ECO:0000259" key="10">
    <source>
        <dbReference type="PROSITE" id="PS50928"/>
    </source>
</evidence>
<evidence type="ECO:0000313" key="12">
    <source>
        <dbReference type="Proteomes" id="UP001330812"/>
    </source>
</evidence>
<keyword evidence="4" id="KW-0997">Cell inner membrane</keyword>
<feature type="transmembrane region" description="Helical" evidence="8">
    <location>
        <begin position="229"/>
        <end position="248"/>
    </location>
</feature>
<proteinExistence type="inferred from homology"/>
<dbReference type="Pfam" id="PF00528">
    <property type="entry name" value="BPD_transp_1"/>
    <property type="match status" value="2"/>
</dbReference>
<comment type="similarity">
    <text evidence="8">Belongs to the binding-protein-dependent transport system permease family.</text>
</comment>
<keyword evidence="2 8" id="KW-0813">Transport</keyword>
<keyword evidence="7 8" id="KW-0472">Membrane</keyword>